<feature type="domain" description="Phage capsid-like C-terminal" evidence="2">
    <location>
        <begin position="6"/>
        <end position="93"/>
    </location>
</feature>
<dbReference type="NCBIfam" id="TIGR01554">
    <property type="entry name" value="major_cap_HK97"/>
    <property type="match status" value="1"/>
</dbReference>
<dbReference type="InterPro" id="IPR054612">
    <property type="entry name" value="Phage_capsid-like_C"/>
</dbReference>
<comment type="subcellular location">
    <subcellularLocation>
        <location evidence="1">Virion</location>
    </subcellularLocation>
</comment>
<dbReference type="SUPFAM" id="SSF56563">
    <property type="entry name" value="Major capsid protein gp5"/>
    <property type="match status" value="1"/>
</dbReference>
<evidence type="ECO:0000313" key="3">
    <source>
        <dbReference type="EMBL" id="GAA3579819.1"/>
    </source>
</evidence>
<evidence type="ECO:0000313" key="4">
    <source>
        <dbReference type="Proteomes" id="UP001500767"/>
    </source>
</evidence>
<proteinExistence type="predicted"/>
<dbReference type="InterPro" id="IPR024455">
    <property type="entry name" value="Phage_capsid"/>
</dbReference>
<sequence length="95" mass="10198">MKEGTGTAKPLITPDVTQPSRRTIGGVPVLASPAVAANVIWCIPRPRVVVALRKNAELKVDESAFFSSDRVGIRVVMRLGWGFTHNATITKITAS</sequence>
<protein>
    <recommendedName>
        <fullName evidence="2">Phage capsid-like C-terminal domain-containing protein</fullName>
    </recommendedName>
</protein>
<comment type="caution">
    <text evidence="3">The sequence shown here is derived from an EMBL/GenBank/DDBJ whole genome shotgun (WGS) entry which is preliminary data.</text>
</comment>
<dbReference type="EMBL" id="BAAAYR010000007">
    <property type="protein sequence ID" value="GAA3579819.1"/>
    <property type="molecule type" value="Genomic_DNA"/>
</dbReference>
<dbReference type="Proteomes" id="UP001500767">
    <property type="component" value="Unassembled WGS sequence"/>
</dbReference>
<accession>A0ABP6YD41</accession>
<organism evidence="3 4">
    <name type="scientific">Microlunatus spumicola</name>
    <dbReference type="NCBI Taxonomy" id="81499"/>
    <lineage>
        <taxon>Bacteria</taxon>
        <taxon>Bacillati</taxon>
        <taxon>Actinomycetota</taxon>
        <taxon>Actinomycetes</taxon>
        <taxon>Propionibacteriales</taxon>
        <taxon>Propionibacteriaceae</taxon>
        <taxon>Microlunatus</taxon>
    </lineage>
</organism>
<evidence type="ECO:0000256" key="1">
    <source>
        <dbReference type="ARBA" id="ARBA00004328"/>
    </source>
</evidence>
<reference evidence="4" key="1">
    <citation type="journal article" date="2019" name="Int. J. Syst. Evol. Microbiol.">
        <title>The Global Catalogue of Microorganisms (GCM) 10K type strain sequencing project: providing services to taxonomists for standard genome sequencing and annotation.</title>
        <authorList>
            <consortium name="The Broad Institute Genomics Platform"/>
            <consortium name="The Broad Institute Genome Sequencing Center for Infectious Disease"/>
            <person name="Wu L."/>
            <person name="Ma J."/>
        </authorList>
    </citation>
    <scope>NUCLEOTIDE SEQUENCE [LARGE SCALE GENOMIC DNA]</scope>
    <source>
        <strain evidence="4">JCM 16540</strain>
    </source>
</reference>
<keyword evidence="4" id="KW-1185">Reference proteome</keyword>
<dbReference type="Pfam" id="PF05065">
    <property type="entry name" value="Phage_capsid"/>
    <property type="match status" value="1"/>
</dbReference>
<gene>
    <name evidence="3" type="ORF">GCM10022197_41800</name>
</gene>
<evidence type="ECO:0000259" key="2">
    <source>
        <dbReference type="Pfam" id="PF05065"/>
    </source>
</evidence>
<name>A0ABP6YD41_9ACTN</name>